<dbReference type="AlphaFoldDB" id="A0A2N5TJY9"/>
<name>A0A2N5TJY9_9BASI</name>
<evidence type="ECO:0000313" key="2">
    <source>
        <dbReference type="EMBL" id="PLW25799.1"/>
    </source>
</evidence>
<comment type="caution">
    <text evidence="2">The sequence shown here is derived from an EMBL/GenBank/DDBJ whole genome shotgun (WGS) entry which is preliminary data.</text>
</comment>
<evidence type="ECO:0000313" key="3">
    <source>
        <dbReference type="Proteomes" id="UP000235392"/>
    </source>
</evidence>
<organism evidence="2 3">
    <name type="scientific">Puccinia coronata f. sp. avenae</name>
    <dbReference type="NCBI Taxonomy" id="200324"/>
    <lineage>
        <taxon>Eukaryota</taxon>
        <taxon>Fungi</taxon>
        <taxon>Dikarya</taxon>
        <taxon>Basidiomycota</taxon>
        <taxon>Pucciniomycotina</taxon>
        <taxon>Pucciniomycetes</taxon>
        <taxon>Pucciniales</taxon>
        <taxon>Pucciniaceae</taxon>
        <taxon>Puccinia</taxon>
    </lineage>
</organism>
<protein>
    <submittedName>
        <fullName evidence="2">Uncharacterized protein</fullName>
    </submittedName>
</protein>
<feature type="compositionally biased region" description="Polar residues" evidence="1">
    <location>
        <begin position="1"/>
        <end position="12"/>
    </location>
</feature>
<dbReference type="EMBL" id="PGCI01000507">
    <property type="protein sequence ID" value="PLW25799.1"/>
    <property type="molecule type" value="Genomic_DNA"/>
</dbReference>
<feature type="compositionally biased region" description="Polar residues" evidence="1">
    <location>
        <begin position="34"/>
        <end position="45"/>
    </location>
</feature>
<evidence type="ECO:0000256" key="1">
    <source>
        <dbReference type="SAM" id="MobiDB-lite"/>
    </source>
</evidence>
<feature type="region of interest" description="Disordered" evidence="1">
    <location>
        <begin position="1"/>
        <end position="45"/>
    </location>
</feature>
<gene>
    <name evidence="2" type="ORF">PCASD_25726</name>
</gene>
<sequence length="149" mass="16533">MCRNSTRWSQRQACRGSEQARNCPRGNPYPTPGADNTRQSSLLTEQTATAVGIPDEGDQEVDELQDKDLLMFTQQPDVNAPELGHVKGAHENLPLLRATTSAYLHWEAPTSNPHLQMGKTKSQLTLSTSTPCRKKYVYQDGVLPCSEHV</sequence>
<reference evidence="2 3" key="1">
    <citation type="submission" date="2017-11" db="EMBL/GenBank/DDBJ databases">
        <title>De novo assembly and phasing of dikaryotic genomes from two isolates of Puccinia coronata f. sp. avenae, the causal agent of oat crown rust.</title>
        <authorList>
            <person name="Miller M.E."/>
            <person name="Zhang Y."/>
            <person name="Omidvar V."/>
            <person name="Sperschneider J."/>
            <person name="Schwessinger B."/>
            <person name="Raley C."/>
            <person name="Palmer J.M."/>
            <person name="Garnica D."/>
            <person name="Upadhyaya N."/>
            <person name="Rathjen J."/>
            <person name="Taylor J.M."/>
            <person name="Park R.F."/>
            <person name="Dodds P.N."/>
            <person name="Hirsch C.D."/>
            <person name="Kianian S.F."/>
            <person name="Figueroa M."/>
        </authorList>
    </citation>
    <scope>NUCLEOTIDE SEQUENCE [LARGE SCALE GENOMIC DNA]</scope>
    <source>
        <strain evidence="2">12SD80</strain>
    </source>
</reference>
<dbReference type="Proteomes" id="UP000235392">
    <property type="component" value="Unassembled WGS sequence"/>
</dbReference>
<proteinExistence type="predicted"/>
<accession>A0A2N5TJY9</accession>